<reference evidence="4 5" key="1">
    <citation type="submission" date="2016-11" db="EMBL/GenBank/DDBJ databases">
        <authorList>
            <person name="Jaros S."/>
            <person name="Januszkiewicz K."/>
            <person name="Wedrychowicz H."/>
        </authorList>
    </citation>
    <scope>NUCLEOTIDE SEQUENCE [LARGE SCALE GENOMIC DNA]</scope>
    <source>
        <strain evidence="4 5">IBRC-M 10683</strain>
    </source>
</reference>
<keyword evidence="2" id="KW-1133">Transmembrane helix</keyword>
<dbReference type="AlphaFoldDB" id="A0A1M5P2E7"/>
<feature type="transmembrane region" description="Helical" evidence="2">
    <location>
        <begin position="64"/>
        <end position="84"/>
    </location>
</feature>
<organism evidence="4 5">
    <name type="scientific">Ornithinibacillus halophilus</name>
    <dbReference type="NCBI Taxonomy" id="930117"/>
    <lineage>
        <taxon>Bacteria</taxon>
        <taxon>Bacillati</taxon>
        <taxon>Bacillota</taxon>
        <taxon>Bacilli</taxon>
        <taxon>Bacillales</taxon>
        <taxon>Bacillaceae</taxon>
        <taxon>Ornithinibacillus</taxon>
    </lineage>
</organism>
<feature type="compositionally biased region" description="Low complexity" evidence="1">
    <location>
        <begin position="102"/>
        <end position="116"/>
    </location>
</feature>
<feature type="compositionally biased region" description="Low complexity" evidence="1">
    <location>
        <begin position="30"/>
        <end position="50"/>
    </location>
</feature>
<feature type="region of interest" description="Disordered" evidence="1">
    <location>
        <begin position="30"/>
        <end position="60"/>
    </location>
</feature>
<sequence>MQMNFCKECGSKLQDGARFCRECGTEVAKTSTSITNSSKTNTSTTNTRTTAQQSRVSSPKKKSLKWPMVAGVALIIIVAGIIIYKMNDTETASNPADEENNNEVTTETQTETNENPEVVEEEPQSVTSEQFQELFPDWQMIKQEKVNFEESNYPILVMGKKGSSDFGKVKLTVMDYNNQEKQWESVWETEEFEADPYLDVDSFLGDMFLLNPEGQNGALIVFNLLHSGNSGMYSTTAIQIDNQGIGTNKWTGYGTSMEVDNSTVIVYEKGETHITLQDGNVAVEEITRSDLEVTSDSTIVKFILDNHGLIVPTGDKEIYVELGEEISFVPADDITKQLFDDGEIAIYTNLWNNDSPVNTSNANRLPGGNTVEFTEETTVEFILEYYDGANFGLDGPPVTFIVHVGDGKAVDENTSAAITTRFQVGDSLTDLIDHYGEPSFDDYYNGGRLVFFEDDGYFIDGNELVYGFYITSSDYTIFNGQVGMTGNELNEALPVTTEPYFDDVYSQEYVYQYNIDDYKIHFYAKEENGPTYSATIIKMNY</sequence>
<proteinExistence type="predicted"/>
<dbReference type="Pfam" id="PF13240">
    <property type="entry name" value="Zn_Ribbon_1"/>
    <property type="match status" value="1"/>
</dbReference>
<dbReference type="EMBL" id="FQVW01000100">
    <property type="protein sequence ID" value="SHG96004.1"/>
    <property type="molecule type" value="Genomic_DNA"/>
</dbReference>
<keyword evidence="2" id="KW-0812">Transmembrane</keyword>
<dbReference type="STRING" id="930117.SAMN05216225_11001"/>
<gene>
    <name evidence="4" type="ORF">SAMN05216225_11001</name>
</gene>
<name>A0A1M5P2E7_9BACI</name>
<feature type="domain" description="Zinc-ribbon" evidence="3">
    <location>
        <begin position="5"/>
        <end position="27"/>
    </location>
</feature>
<evidence type="ECO:0000256" key="1">
    <source>
        <dbReference type="SAM" id="MobiDB-lite"/>
    </source>
</evidence>
<evidence type="ECO:0000256" key="2">
    <source>
        <dbReference type="SAM" id="Phobius"/>
    </source>
</evidence>
<dbReference type="Proteomes" id="UP000183988">
    <property type="component" value="Unassembled WGS sequence"/>
</dbReference>
<keyword evidence="5" id="KW-1185">Reference proteome</keyword>
<evidence type="ECO:0000313" key="4">
    <source>
        <dbReference type="EMBL" id="SHG96004.1"/>
    </source>
</evidence>
<dbReference type="InterPro" id="IPR026870">
    <property type="entry name" value="Zinc_ribbon_dom"/>
</dbReference>
<protein>
    <submittedName>
        <fullName evidence="4">Zinc-ribbon domain-containing protein</fullName>
    </submittedName>
</protein>
<evidence type="ECO:0000313" key="5">
    <source>
        <dbReference type="Proteomes" id="UP000183988"/>
    </source>
</evidence>
<accession>A0A1M5P2E7</accession>
<keyword evidence="2" id="KW-0472">Membrane</keyword>
<evidence type="ECO:0000259" key="3">
    <source>
        <dbReference type="Pfam" id="PF13240"/>
    </source>
</evidence>
<feature type="region of interest" description="Disordered" evidence="1">
    <location>
        <begin position="91"/>
        <end position="126"/>
    </location>
</feature>